<feature type="compositionally biased region" description="Basic and acidic residues" evidence="1">
    <location>
        <begin position="38"/>
        <end position="50"/>
    </location>
</feature>
<organism evidence="2 3">
    <name type="scientific">Aplysia californica</name>
    <name type="common">California sea hare</name>
    <dbReference type="NCBI Taxonomy" id="6500"/>
    <lineage>
        <taxon>Eukaryota</taxon>
        <taxon>Metazoa</taxon>
        <taxon>Spiralia</taxon>
        <taxon>Lophotrochozoa</taxon>
        <taxon>Mollusca</taxon>
        <taxon>Gastropoda</taxon>
        <taxon>Heterobranchia</taxon>
        <taxon>Euthyneura</taxon>
        <taxon>Tectipleura</taxon>
        <taxon>Aplysiida</taxon>
        <taxon>Aplysioidea</taxon>
        <taxon>Aplysiidae</taxon>
        <taxon>Aplysia</taxon>
    </lineage>
</organism>
<reference evidence="3" key="1">
    <citation type="submission" date="2025-08" db="UniProtKB">
        <authorList>
            <consortium name="RefSeq"/>
        </authorList>
    </citation>
    <scope>IDENTIFICATION</scope>
</reference>
<dbReference type="Proteomes" id="UP000694888">
    <property type="component" value="Unplaced"/>
</dbReference>
<evidence type="ECO:0000313" key="2">
    <source>
        <dbReference type="Proteomes" id="UP000694888"/>
    </source>
</evidence>
<protein>
    <submittedName>
        <fullName evidence="3">H(+)/Cl(-) exchange transporter 5</fullName>
    </submittedName>
</protein>
<feature type="region of interest" description="Disordered" evidence="1">
    <location>
        <begin position="1"/>
        <end position="59"/>
    </location>
</feature>
<proteinExistence type="predicted"/>
<gene>
    <name evidence="3" type="primary">LOC101864055</name>
</gene>
<evidence type="ECO:0000313" key="3">
    <source>
        <dbReference type="RefSeq" id="XP_035824875.1"/>
    </source>
</evidence>
<name>A0ABM1VR33_APLCA</name>
<keyword evidence="2" id="KW-1185">Reference proteome</keyword>
<accession>A0ABM1VR33</accession>
<evidence type="ECO:0000256" key="1">
    <source>
        <dbReference type="SAM" id="MobiDB-lite"/>
    </source>
</evidence>
<dbReference type="GeneID" id="101864055"/>
<sequence>MDPRPPAYRTVSGQRHGDRPGPATASSTDDDSLLDIVMDGRDDQGLHRPGDEDEDPNQLQWSSNIMDTLDDLPPGIGQYDDFHTIDWLRDIARDR</sequence>
<feature type="non-terminal residue" evidence="3">
    <location>
        <position position="95"/>
    </location>
</feature>
<dbReference type="RefSeq" id="XP_035824875.1">
    <property type="nucleotide sequence ID" value="XM_035968982.1"/>
</dbReference>